<dbReference type="AlphaFoldDB" id="A0ABD0YTV4"/>
<dbReference type="Pfam" id="PF01363">
    <property type="entry name" value="FYVE"/>
    <property type="match status" value="1"/>
</dbReference>
<comment type="caution">
    <text evidence="6">The sequence shown here is derived from an EMBL/GenBank/DDBJ whole genome shotgun (WGS) entry which is preliminary data.</text>
</comment>
<name>A0ABD0YTV4_9HEMI</name>
<evidence type="ECO:0000256" key="3">
    <source>
        <dbReference type="ARBA" id="ARBA00022833"/>
    </source>
</evidence>
<evidence type="ECO:0000256" key="1">
    <source>
        <dbReference type="ARBA" id="ARBA00022723"/>
    </source>
</evidence>
<evidence type="ECO:0000256" key="2">
    <source>
        <dbReference type="ARBA" id="ARBA00022771"/>
    </source>
</evidence>
<gene>
    <name evidence="6" type="ORF">AAG570_006403</name>
</gene>
<dbReference type="InterPro" id="IPR017455">
    <property type="entry name" value="Znf_FYVE-rel"/>
</dbReference>
<keyword evidence="7" id="KW-1185">Reference proteome</keyword>
<keyword evidence="2 4" id="KW-0863">Zinc-finger</keyword>
<dbReference type="InterPro" id="IPR052113">
    <property type="entry name" value="FYVE-type_Zinc_Finger"/>
</dbReference>
<feature type="domain" description="FYVE-type" evidence="5">
    <location>
        <begin position="39"/>
        <end position="99"/>
    </location>
</feature>
<dbReference type="GO" id="GO:0008270">
    <property type="term" value="F:zinc ion binding"/>
    <property type="evidence" value="ECO:0007669"/>
    <property type="project" value="UniProtKB-KW"/>
</dbReference>
<evidence type="ECO:0000313" key="6">
    <source>
        <dbReference type="EMBL" id="KAL1139419.1"/>
    </source>
</evidence>
<keyword evidence="1" id="KW-0479">Metal-binding</keyword>
<reference evidence="6 7" key="1">
    <citation type="submission" date="2024-07" db="EMBL/GenBank/DDBJ databases">
        <title>Chromosome-level genome assembly of the water stick insect Ranatra chinensis (Heteroptera: Nepidae).</title>
        <authorList>
            <person name="Liu X."/>
        </authorList>
    </citation>
    <scope>NUCLEOTIDE SEQUENCE [LARGE SCALE GENOMIC DNA]</scope>
    <source>
        <strain evidence="6">Cailab_2021Rc</strain>
        <tissue evidence="6">Muscle</tissue>
    </source>
</reference>
<dbReference type="InterPro" id="IPR000306">
    <property type="entry name" value="Znf_FYVE"/>
</dbReference>
<sequence length="124" mass="14685">MENYVPKQLIRSKSGLRIVARKESLCSPFIIQEPEWIPDKEISNCMKCRTKFGFTTRKHHCRRCGQIFCNDCCDTRLELPRMCFVDPVRICVNCEPQTKIENTFFEKHVKVLTQGDLYNYLFDL</sequence>
<protein>
    <recommendedName>
        <fullName evidence="5">FYVE-type domain-containing protein</fullName>
    </recommendedName>
</protein>
<evidence type="ECO:0000256" key="4">
    <source>
        <dbReference type="PROSITE-ProRule" id="PRU00091"/>
    </source>
</evidence>
<dbReference type="PANTHER" id="PTHR39490">
    <property type="entry name" value="ARRESTIN DOMAIN-CONTAINING PROTEIN D"/>
    <property type="match status" value="1"/>
</dbReference>
<dbReference type="SMART" id="SM00064">
    <property type="entry name" value="FYVE"/>
    <property type="match status" value="1"/>
</dbReference>
<dbReference type="Gene3D" id="3.30.40.10">
    <property type="entry name" value="Zinc/RING finger domain, C3HC4 (zinc finger)"/>
    <property type="match status" value="1"/>
</dbReference>
<accession>A0ABD0YTV4</accession>
<organism evidence="6 7">
    <name type="scientific">Ranatra chinensis</name>
    <dbReference type="NCBI Taxonomy" id="642074"/>
    <lineage>
        <taxon>Eukaryota</taxon>
        <taxon>Metazoa</taxon>
        <taxon>Ecdysozoa</taxon>
        <taxon>Arthropoda</taxon>
        <taxon>Hexapoda</taxon>
        <taxon>Insecta</taxon>
        <taxon>Pterygota</taxon>
        <taxon>Neoptera</taxon>
        <taxon>Paraneoptera</taxon>
        <taxon>Hemiptera</taxon>
        <taxon>Heteroptera</taxon>
        <taxon>Panheteroptera</taxon>
        <taxon>Nepomorpha</taxon>
        <taxon>Nepidae</taxon>
        <taxon>Ranatrinae</taxon>
        <taxon>Ranatra</taxon>
    </lineage>
</organism>
<dbReference type="PROSITE" id="PS50178">
    <property type="entry name" value="ZF_FYVE"/>
    <property type="match status" value="1"/>
</dbReference>
<dbReference type="PANTHER" id="PTHR39490:SF8">
    <property type="entry name" value="ZINC FINGER FYVE DOMAIN-CONTAINING PROTEIN 21"/>
    <property type="match status" value="1"/>
</dbReference>
<dbReference type="InterPro" id="IPR013083">
    <property type="entry name" value="Znf_RING/FYVE/PHD"/>
</dbReference>
<evidence type="ECO:0000259" key="5">
    <source>
        <dbReference type="PROSITE" id="PS50178"/>
    </source>
</evidence>
<evidence type="ECO:0000313" key="7">
    <source>
        <dbReference type="Proteomes" id="UP001558652"/>
    </source>
</evidence>
<dbReference type="SUPFAM" id="SSF57903">
    <property type="entry name" value="FYVE/PHD zinc finger"/>
    <property type="match status" value="1"/>
</dbReference>
<dbReference type="InterPro" id="IPR011011">
    <property type="entry name" value="Znf_FYVE_PHD"/>
</dbReference>
<keyword evidence="3" id="KW-0862">Zinc</keyword>
<dbReference type="Proteomes" id="UP001558652">
    <property type="component" value="Unassembled WGS sequence"/>
</dbReference>
<dbReference type="CDD" id="cd15727">
    <property type="entry name" value="FYVE_ZF21"/>
    <property type="match status" value="1"/>
</dbReference>
<dbReference type="EMBL" id="JBFDAA010000002">
    <property type="protein sequence ID" value="KAL1139419.1"/>
    <property type="molecule type" value="Genomic_DNA"/>
</dbReference>
<proteinExistence type="predicted"/>